<organism evidence="14 15">
    <name type="scientific">Rhodotorula taiwanensis</name>
    <dbReference type="NCBI Taxonomy" id="741276"/>
    <lineage>
        <taxon>Eukaryota</taxon>
        <taxon>Fungi</taxon>
        <taxon>Dikarya</taxon>
        <taxon>Basidiomycota</taxon>
        <taxon>Pucciniomycotina</taxon>
        <taxon>Microbotryomycetes</taxon>
        <taxon>Sporidiobolales</taxon>
        <taxon>Sporidiobolaceae</taxon>
        <taxon>Rhodotorula</taxon>
    </lineage>
</organism>
<dbReference type="Pfam" id="PF00585">
    <property type="entry name" value="Thr_dehydrat_C"/>
    <property type="match status" value="2"/>
</dbReference>
<dbReference type="GO" id="GO:0006567">
    <property type="term" value="P:L-threonine catabolic process"/>
    <property type="evidence" value="ECO:0007669"/>
    <property type="project" value="TreeGrafter"/>
</dbReference>
<evidence type="ECO:0000256" key="3">
    <source>
        <dbReference type="ARBA" id="ARBA00004810"/>
    </source>
</evidence>
<keyword evidence="9 11" id="KW-0456">Lyase</keyword>
<dbReference type="SUPFAM" id="SSF55021">
    <property type="entry name" value="ACT-like"/>
    <property type="match status" value="2"/>
</dbReference>
<dbReference type="EMBL" id="PJQD01000095">
    <property type="protein sequence ID" value="POY70949.1"/>
    <property type="molecule type" value="Genomic_DNA"/>
</dbReference>
<sequence length="627" mass="68330">MSTSNGPTARGLVSEAEGTQPRLLATGSTSPTLPRQRPITAPYGEDGHGILLPDGKRVRRPTFPANPDMYKRVPAHLMKPDGTPNYMLMSLTSNVYSILPEGTPLTPAVSLSQRLGNNVLLKREDMTPVFSFKLRGAYNMMRQLSEEERWRGVIACSAGNHAQGVALSGRELGIACTIVMPLNTPSIKYQNVDRLGARVVLHGADFDEAQRECARLAQVHGLTVIPPFNDPYVIAGQGTAAVEVLRQTDVSKLDAVFIPVGGGGFLAGMAAYIKAVAPPSVRVIGVETYDADALAQTLARGEHLTLSEVGLFADGTAVRRMGDETLRVCAELVDEIVLVSNDELCAAIKDVFQDTRSVPEPSGALGVAGAKKYIQQNGLLGKKMNFVSVVSGANINFSRLRFIAERAEVGEGKEVMLRVVIPEKPGSFLALHSAIHPRAVTEFVYRYSSSKRAYIYLSFYLASSSSTSRSLPPQAPNGTSTPVPSPHELRRQELDEIMSTLQRGGMRATDISDNELAKSHSRYLVGGTRKADDKSGRVAHERVFRFEFPERPNALRKFLETLPNGFNISLFHYRNQGGDVGKVLCGLQIPEGESSSRFDGWLQGLAYPYVEETDAWSEFMGEDSEED</sequence>
<evidence type="ECO:0000313" key="15">
    <source>
        <dbReference type="Proteomes" id="UP000237144"/>
    </source>
</evidence>
<feature type="domain" description="ACT-like" evidence="13">
    <location>
        <begin position="542"/>
        <end position="614"/>
    </location>
</feature>
<dbReference type="UniPathway" id="UPA00047">
    <property type="reaction ID" value="UER00054"/>
</dbReference>
<evidence type="ECO:0000256" key="7">
    <source>
        <dbReference type="ARBA" id="ARBA00022737"/>
    </source>
</evidence>
<dbReference type="Gene3D" id="3.40.1020.10">
    <property type="entry name" value="Biosynthetic Threonine Deaminase, Domain 3"/>
    <property type="match status" value="1"/>
</dbReference>
<keyword evidence="8 11" id="KW-0663">Pyridoxal phosphate</keyword>
<dbReference type="InterPro" id="IPR001926">
    <property type="entry name" value="TrpB-like_PALP"/>
</dbReference>
<feature type="region of interest" description="Disordered" evidence="12">
    <location>
        <begin position="466"/>
        <end position="487"/>
    </location>
</feature>
<dbReference type="NCBIfam" id="TIGR01124">
    <property type="entry name" value="ilvA_2Cterm"/>
    <property type="match status" value="1"/>
</dbReference>
<evidence type="ECO:0000256" key="6">
    <source>
        <dbReference type="ARBA" id="ARBA00022624"/>
    </source>
</evidence>
<evidence type="ECO:0000256" key="5">
    <source>
        <dbReference type="ARBA" id="ARBA00022605"/>
    </source>
</evidence>
<dbReference type="GO" id="GO:0030170">
    <property type="term" value="F:pyridoxal phosphate binding"/>
    <property type="evidence" value="ECO:0007669"/>
    <property type="project" value="InterPro"/>
</dbReference>
<evidence type="ECO:0000259" key="13">
    <source>
        <dbReference type="PROSITE" id="PS51672"/>
    </source>
</evidence>
<dbReference type="GO" id="GO:0009097">
    <property type="term" value="P:isoleucine biosynthetic process"/>
    <property type="evidence" value="ECO:0007669"/>
    <property type="project" value="UniProtKB-UniRule"/>
</dbReference>
<gene>
    <name evidence="14" type="ORF">BMF94_6037</name>
</gene>
<dbReference type="InterPro" id="IPR036052">
    <property type="entry name" value="TrpB-like_PALP_sf"/>
</dbReference>
<dbReference type="GO" id="GO:0004794">
    <property type="term" value="F:threonine deaminase activity"/>
    <property type="evidence" value="ECO:0007669"/>
    <property type="project" value="UniProtKB-UniRule"/>
</dbReference>
<dbReference type="CDD" id="cd01562">
    <property type="entry name" value="Thr-dehyd"/>
    <property type="match status" value="1"/>
</dbReference>
<proteinExistence type="inferred from homology"/>
<dbReference type="GO" id="GO:0003941">
    <property type="term" value="F:L-serine ammonia-lyase activity"/>
    <property type="evidence" value="ECO:0007669"/>
    <property type="project" value="TreeGrafter"/>
</dbReference>
<evidence type="ECO:0000256" key="10">
    <source>
        <dbReference type="ARBA" id="ARBA00023304"/>
    </source>
</evidence>
<dbReference type="Proteomes" id="UP000237144">
    <property type="component" value="Unassembled WGS sequence"/>
</dbReference>
<keyword evidence="15" id="KW-1185">Reference proteome</keyword>
<evidence type="ECO:0000256" key="8">
    <source>
        <dbReference type="ARBA" id="ARBA00022898"/>
    </source>
</evidence>
<dbReference type="FunFam" id="3.40.50.1100:FF:000008">
    <property type="entry name" value="L-threonine dehydratase"/>
    <property type="match status" value="1"/>
</dbReference>
<dbReference type="PROSITE" id="PS00165">
    <property type="entry name" value="DEHYDRATASE_SER_THR"/>
    <property type="match status" value="1"/>
</dbReference>
<dbReference type="GO" id="GO:0006565">
    <property type="term" value="P:L-serine catabolic process"/>
    <property type="evidence" value="ECO:0007669"/>
    <property type="project" value="TreeGrafter"/>
</dbReference>
<dbReference type="InterPro" id="IPR001721">
    <property type="entry name" value="TD_ACT-like"/>
</dbReference>
<comment type="pathway">
    <text evidence="3 11">Amino-acid biosynthesis; L-isoleucine biosynthesis; 2-oxobutanoate from L-threonine: step 1/1.</text>
</comment>
<evidence type="ECO:0000256" key="4">
    <source>
        <dbReference type="ARBA" id="ARBA00010869"/>
    </source>
</evidence>
<evidence type="ECO:0000256" key="1">
    <source>
        <dbReference type="ARBA" id="ARBA00001274"/>
    </source>
</evidence>
<dbReference type="CDD" id="cd04907">
    <property type="entry name" value="ACT_ThrD-I_2"/>
    <property type="match status" value="1"/>
</dbReference>
<dbReference type="Gene3D" id="3.40.50.1100">
    <property type="match status" value="2"/>
</dbReference>
<reference evidence="14 15" key="1">
    <citation type="journal article" date="2018" name="Front. Microbiol.">
        <title>Prospects for Fungal Bioremediation of Acidic Radioactive Waste Sites: Characterization and Genome Sequence of Rhodotorula taiwanensis MD1149.</title>
        <authorList>
            <person name="Tkavc R."/>
            <person name="Matrosova V.Y."/>
            <person name="Grichenko O.E."/>
            <person name="Gostincar C."/>
            <person name="Volpe R.P."/>
            <person name="Klimenkova P."/>
            <person name="Gaidamakova E.K."/>
            <person name="Zhou C.E."/>
            <person name="Stewart B.J."/>
            <person name="Lyman M.G."/>
            <person name="Malfatti S.A."/>
            <person name="Rubinfeld B."/>
            <person name="Courtot M."/>
            <person name="Singh J."/>
            <person name="Dalgard C.L."/>
            <person name="Hamilton T."/>
            <person name="Frey K.G."/>
            <person name="Gunde-Cimerman N."/>
            <person name="Dugan L."/>
            <person name="Daly M.J."/>
        </authorList>
    </citation>
    <scope>NUCLEOTIDE SEQUENCE [LARGE SCALE GENOMIC DNA]</scope>
    <source>
        <strain evidence="14 15">MD1149</strain>
    </source>
</reference>
<evidence type="ECO:0000256" key="11">
    <source>
        <dbReference type="RuleBase" id="RU362012"/>
    </source>
</evidence>
<dbReference type="InterPro" id="IPR000634">
    <property type="entry name" value="Ser/Thr_deHydtase_PyrdxlP-BS"/>
</dbReference>
<dbReference type="InterPro" id="IPR050147">
    <property type="entry name" value="Ser/Thr_Dehydratase"/>
</dbReference>
<comment type="cofactor">
    <cofactor evidence="2 11">
        <name>pyridoxal 5'-phosphate</name>
        <dbReference type="ChEBI" id="CHEBI:597326"/>
    </cofactor>
</comment>
<accession>A0A2S5B2E1</accession>
<comment type="caution">
    <text evidence="14">The sequence shown here is derived from an EMBL/GenBank/DDBJ whole genome shotgun (WGS) entry which is preliminary data.</text>
</comment>
<keyword evidence="5 11" id="KW-0028">Amino-acid biosynthesis</keyword>
<evidence type="ECO:0000256" key="12">
    <source>
        <dbReference type="SAM" id="MobiDB-lite"/>
    </source>
</evidence>
<comment type="catalytic activity">
    <reaction evidence="1 11">
        <text>L-threonine = 2-oxobutanoate + NH4(+)</text>
        <dbReference type="Rhea" id="RHEA:22108"/>
        <dbReference type="ChEBI" id="CHEBI:16763"/>
        <dbReference type="ChEBI" id="CHEBI:28938"/>
        <dbReference type="ChEBI" id="CHEBI:57926"/>
        <dbReference type="EC" id="4.3.1.19"/>
    </reaction>
</comment>
<dbReference type="AlphaFoldDB" id="A0A2S5B2E1"/>
<dbReference type="InterPro" id="IPR005787">
    <property type="entry name" value="Thr_deHydtase_biosynth"/>
</dbReference>
<dbReference type="PANTHER" id="PTHR48078">
    <property type="entry name" value="THREONINE DEHYDRATASE, MITOCHONDRIAL-RELATED"/>
    <property type="match status" value="1"/>
</dbReference>
<dbReference type="Pfam" id="PF00291">
    <property type="entry name" value="PALP"/>
    <property type="match status" value="1"/>
</dbReference>
<dbReference type="OrthoDB" id="4418812at2759"/>
<keyword evidence="6 11" id="KW-0412">Isoleucine biosynthesis</keyword>
<dbReference type="PROSITE" id="PS51672">
    <property type="entry name" value="ACT_LIKE"/>
    <property type="match status" value="1"/>
</dbReference>
<feature type="region of interest" description="Disordered" evidence="12">
    <location>
        <begin position="1"/>
        <end position="67"/>
    </location>
</feature>
<dbReference type="InterPro" id="IPR038110">
    <property type="entry name" value="TD_ACT-like_sf"/>
</dbReference>
<protein>
    <recommendedName>
        <fullName evidence="11">Threonine dehydratase</fullName>
        <ecNumber evidence="11">4.3.1.19</ecNumber>
    </recommendedName>
    <alternativeName>
        <fullName evidence="11">Threonine deaminase</fullName>
    </alternativeName>
</protein>
<dbReference type="InterPro" id="IPR045865">
    <property type="entry name" value="ACT-like_dom_sf"/>
</dbReference>
<dbReference type="PANTHER" id="PTHR48078:SF11">
    <property type="entry name" value="THREONINE DEHYDRATASE, MITOCHONDRIAL"/>
    <property type="match status" value="1"/>
</dbReference>
<keyword evidence="7" id="KW-0677">Repeat</keyword>
<evidence type="ECO:0000256" key="9">
    <source>
        <dbReference type="ARBA" id="ARBA00023239"/>
    </source>
</evidence>
<evidence type="ECO:0000313" key="14">
    <source>
        <dbReference type="EMBL" id="POY70949.1"/>
    </source>
</evidence>
<dbReference type="STRING" id="741276.A0A2S5B2E1"/>
<evidence type="ECO:0000256" key="2">
    <source>
        <dbReference type="ARBA" id="ARBA00001933"/>
    </source>
</evidence>
<name>A0A2S5B2E1_9BASI</name>
<dbReference type="SUPFAM" id="SSF53686">
    <property type="entry name" value="Tryptophan synthase beta subunit-like PLP-dependent enzymes"/>
    <property type="match status" value="1"/>
</dbReference>
<dbReference type="CDD" id="cd04906">
    <property type="entry name" value="ACT_ThrD-I_1"/>
    <property type="match status" value="1"/>
</dbReference>
<keyword evidence="10 11" id="KW-0100">Branched-chain amino acid biosynthesis</keyword>
<dbReference type="EC" id="4.3.1.19" evidence="11"/>
<comment type="similarity">
    <text evidence="4 11">Belongs to the serine/threonine dehydratase family.</text>
</comment>